<dbReference type="AlphaFoldDB" id="A0A2H0DZ56"/>
<evidence type="ECO:0000256" key="1">
    <source>
        <dbReference type="SAM" id="Phobius"/>
    </source>
</evidence>
<reference evidence="2 3" key="1">
    <citation type="submission" date="2017-09" db="EMBL/GenBank/DDBJ databases">
        <title>Depth-based differentiation of microbial function through sediment-hosted aquifers and enrichment of novel symbionts in the deep terrestrial subsurface.</title>
        <authorList>
            <person name="Probst A.J."/>
            <person name="Ladd B."/>
            <person name="Jarett J.K."/>
            <person name="Geller-Mcgrath D.E."/>
            <person name="Sieber C.M."/>
            <person name="Emerson J.B."/>
            <person name="Anantharaman K."/>
            <person name="Thomas B.C."/>
            <person name="Malmstrom R."/>
            <person name="Stieglmeier M."/>
            <person name="Klingl A."/>
            <person name="Woyke T."/>
            <person name="Ryan C.M."/>
            <person name="Banfield J.F."/>
        </authorList>
    </citation>
    <scope>NUCLEOTIDE SEQUENCE [LARGE SCALE GENOMIC DNA]</scope>
    <source>
        <strain evidence="2">CG22_combo_CG10-13_8_21_14_all_36_13</strain>
    </source>
</reference>
<feature type="transmembrane region" description="Helical" evidence="1">
    <location>
        <begin position="59"/>
        <end position="82"/>
    </location>
</feature>
<keyword evidence="1" id="KW-0472">Membrane</keyword>
<feature type="transmembrane region" description="Helical" evidence="1">
    <location>
        <begin position="20"/>
        <end position="38"/>
    </location>
</feature>
<dbReference type="EMBL" id="PCTT01000002">
    <property type="protein sequence ID" value="PIP87465.1"/>
    <property type="molecule type" value="Genomic_DNA"/>
</dbReference>
<comment type="caution">
    <text evidence="2">The sequence shown here is derived from an EMBL/GenBank/DDBJ whole genome shotgun (WGS) entry which is preliminary data.</text>
</comment>
<keyword evidence="1" id="KW-1133">Transmembrane helix</keyword>
<dbReference type="Proteomes" id="UP000231143">
    <property type="component" value="Unassembled WGS sequence"/>
</dbReference>
<keyword evidence="1" id="KW-0812">Transmembrane</keyword>
<accession>A0A2H0DZ56</accession>
<evidence type="ECO:0000313" key="2">
    <source>
        <dbReference type="EMBL" id="PIP87465.1"/>
    </source>
</evidence>
<name>A0A2H0DZ56_9BACT</name>
<gene>
    <name evidence="2" type="ORF">COW81_00110</name>
</gene>
<organism evidence="2 3">
    <name type="scientific">Candidatus Campbellbacteria bacterium CG22_combo_CG10-13_8_21_14_all_36_13</name>
    <dbReference type="NCBI Taxonomy" id="1974529"/>
    <lineage>
        <taxon>Bacteria</taxon>
        <taxon>Candidatus Campbelliibacteriota</taxon>
    </lineage>
</organism>
<sequence>MTSILHFLEIVGMYFLLNKIPFYLWNVFAVTLVVLYLMGKTYYNTSLEKDDFHVIKFWYNVRSFVFIADILIVIGMYLYIFIK</sequence>
<protein>
    <submittedName>
        <fullName evidence="2">Uncharacterized protein</fullName>
    </submittedName>
</protein>
<evidence type="ECO:0000313" key="3">
    <source>
        <dbReference type="Proteomes" id="UP000231143"/>
    </source>
</evidence>
<proteinExistence type="predicted"/>